<dbReference type="EMBL" id="CP061038">
    <property type="protein sequence ID" value="QNQ10349.1"/>
    <property type="molecule type" value="Genomic_DNA"/>
</dbReference>
<sequence>MRQRINHGLTCRGSLAIAAFAAALAFASPTIASAAPAESHQLPADLAHTLDAYNRATIGSDIPALAAIVTDDYMLVNSDASVQDKASYLRDFAVPGFKLDPYMVEQPVYKVRGDTALTGGIFRLRWTQESSRHERRLRIVHFWVKQDRRWRISYTQLTRVPD</sequence>
<evidence type="ECO:0000256" key="1">
    <source>
        <dbReference type="SAM" id="SignalP"/>
    </source>
</evidence>
<dbReference type="Proteomes" id="UP000516148">
    <property type="component" value="Chromosome"/>
</dbReference>
<dbReference type="SUPFAM" id="SSF54427">
    <property type="entry name" value="NTF2-like"/>
    <property type="match status" value="1"/>
</dbReference>
<evidence type="ECO:0000259" key="2">
    <source>
        <dbReference type="Pfam" id="PF14534"/>
    </source>
</evidence>
<dbReference type="RefSeq" id="WP_187762649.1">
    <property type="nucleotide sequence ID" value="NZ_CP061038.1"/>
</dbReference>
<reference evidence="3 4" key="1">
    <citation type="submission" date="2020-09" db="EMBL/GenBank/DDBJ databases">
        <title>Sphingomonas sp., a new species isolated from pork steak.</title>
        <authorList>
            <person name="Heidler von Heilborn D."/>
        </authorList>
    </citation>
    <scope>NUCLEOTIDE SEQUENCE [LARGE SCALE GENOMIC DNA]</scope>
    <source>
        <strain evidence="4">S8-3T</strain>
    </source>
</reference>
<feature type="signal peptide" evidence="1">
    <location>
        <begin position="1"/>
        <end position="34"/>
    </location>
</feature>
<accession>A0A7H0LKZ6</accession>
<dbReference type="AlphaFoldDB" id="A0A7H0LKZ6"/>
<keyword evidence="4" id="KW-1185">Reference proteome</keyword>
<feature type="chain" id="PRO_5028870226" evidence="1">
    <location>
        <begin position="35"/>
        <end position="162"/>
    </location>
</feature>
<evidence type="ECO:0000313" key="4">
    <source>
        <dbReference type="Proteomes" id="UP000516148"/>
    </source>
</evidence>
<keyword evidence="1" id="KW-0732">Signal</keyword>
<protein>
    <submittedName>
        <fullName evidence="3">Nuclear transport factor 2 family protein</fullName>
    </submittedName>
</protein>
<evidence type="ECO:0000313" key="3">
    <source>
        <dbReference type="EMBL" id="QNQ10349.1"/>
    </source>
</evidence>
<dbReference type="Pfam" id="PF14534">
    <property type="entry name" value="DUF4440"/>
    <property type="match status" value="1"/>
</dbReference>
<feature type="domain" description="DUF4440" evidence="2">
    <location>
        <begin position="51"/>
        <end position="152"/>
    </location>
</feature>
<dbReference type="KEGG" id="spap:H3Z74_03675"/>
<dbReference type="Gene3D" id="3.10.450.50">
    <property type="match status" value="1"/>
</dbReference>
<dbReference type="InterPro" id="IPR027843">
    <property type="entry name" value="DUF4440"/>
</dbReference>
<organism evidence="3 4">
    <name type="scientific">Sphingomonas alpina</name>
    <dbReference type="NCBI Taxonomy" id="653931"/>
    <lineage>
        <taxon>Bacteria</taxon>
        <taxon>Pseudomonadati</taxon>
        <taxon>Pseudomonadota</taxon>
        <taxon>Alphaproteobacteria</taxon>
        <taxon>Sphingomonadales</taxon>
        <taxon>Sphingomonadaceae</taxon>
        <taxon>Sphingomonas</taxon>
    </lineage>
</organism>
<gene>
    <name evidence="3" type="ORF">H3Z74_03675</name>
</gene>
<name>A0A7H0LKZ6_9SPHN</name>
<dbReference type="InterPro" id="IPR032710">
    <property type="entry name" value="NTF2-like_dom_sf"/>
</dbReference>
<proteinExistence type="predicted"/>